<dbReference type="GO" id="GO:0016020">
    <property type="term" value="C:membrane"/>
    <property type="evidence" value="ECO:0007669"/>
    <property type="project" value="TreeGrafter"/>
</dbReference>
<accession>A0A6J2VGQ5</accession>
<dbReference type="Proteomes" id="UP000504632">
    <property type="component" value="Chromosome 5"/>
</dbReference>
<dbReference type="PANTHER" id="PTHR14096">
    <property type="entry name" value="APOLIPOPROTEIN L"/>
    <property type="match status" value="1"/>
</dbReference>
<dbReference type="OrthoDB" id="6363454at2759"/>
<dbReference type="InterPro" id="IPR008405">
    <property type="entry name" value="ApoL"/>
</dbReference>
<feature type="compositionally biased region" description="Low complexity" evidence="2">
    <location>
        <begin position="35"/>
        <end position="51"/>
    </location>
</feature>
<evidence type="ECO:0000256" key="1">
    <source>
        <dbReference type="ARBA" id="ARBA00010090"/>
    </source>
</evidence>
<reference evidence="4" key="1">
    <citation type="submission" date="2025-08" db="UniProtKB">
        <authorList>
            <consortium name="RefSeq"/>
        </authorList>
    </citation>
    <scope>IDENTIFICATION</scope>
</reference>
<dbReference type="RefSeq" id="XP_030630486.1">
    <property type="nucleotide sequence ID" value="XM_030774626.1"/>
</dbReference>
<evidence type="ECO:0000256" key="2">
    <source>
        <dbReference type="SAM" id="MobiDB-lite"/>
    </source>
</evidence>
<gene>
    <name evidence="4" type="primary">apold1a</name>
</gene>
<dbReference type="GeneID" id="115812138"/>
<evidence type="ECO:0000313" key="3">
    <source>
        <dbReference type="Proteomes" id="UP000504632"/>
    </source>
</evidence>
<dbReference type="GO" id="GO:0008289">
    <property type="term" value="F:lipid binding"/>
    <property type="evidence" value="ECO:0007669"/>
    <property type="project" value="InterPro"/>
</dbReference>
<name>A0A6J2VGQ5_CHACN</name>
<evidence type="ECO:0000313" key="4">
    <source>
        <dbReference type="RefSeq" id="XP_030630486.1"/>
    </source>
</evidence>
<feature type="compositionally biased region" description="Acidic residues" evidence="2">
    <location>
        <begin position="18"/>
        <end position="32"/>
    </location>
</feature>
<feature type="region of interest" description="Disordered" evidence="2">
    <location>
        <begin position="1"/>
        <end position="147"/>
    </location>
</feature>
<protein>
    <submittedName>
        <fullName evidence="4">Uncharacterized protein apold1a</fullName>
    </submittedName>
</protein>
<feature type="compositionally biased region" description="Basic and acidic residues" evidence="2">
    <location>
        <begin position="651"/>
        <end position="673"/>
    </location>
</feature>
<dbReference type="GO" id="GO:0042157">
    <property type="term" value="P:lipoprotein metabolic process"/>
    <property type="evidence" value="ECO:0007669"/>
    <property type="project" value="InterPro"/>
</dbReference>
<feature type="compositionally biased region" description="Polar residues" evidence="2">
    <location>
        <begin position="181"/>
        <end position="191"/>
    </location>
</feature>
<feature type="compositionally biased region" description="Basic and acidic residues" evidence="2">
    <location>
        <begin position="115"/>
        <end position="127"/>
    </location>
</feature>
<dbReference type="Pfam" id="PF05461">
    <property type="entry name" value="ApoL"/>
    <property type="match status" value="1"/>
</dbReference>
<dbReference type="AlphaFoldDB" id="A0A6J2VGQ5"/>
<feature type="compositionally biased region" description="Polar residues" evidence="2">
    <location>
        <begin position="81"/>
        <end position="96"/>
    </location>
</feature>
<feature type="compositionally biased region" description="Polar residues" evidence="2">
    <location>
        <begin position="229"/>
        <end position="238"/>
    </location>
</feature>
<feature type="compositionally biased region" description="Polar residues" evidence="2">
    <location>
        <begin position="128"/>
        <end position="144"/>
    </location>
</feature>
<feature type="region of interest" description="Disordered" evidence="2">
    <location>
        <begin position="221"/>
        <end position="249"/>
    </location>
</feature>
<proteinExistence type="inferred from homology"/>
<keyword evidence="3" id="KW-1185">Reference proteome</keyword>
<sequence length="807" mass="87349">MFRKDASSPVLKPSPADSDSETPQEEETEDSQDNLSTKELSASSNSLSDNNTTKEKGGVFSGIFKKQKTSADGTPAEDSLSAHSELSASNDSLTESDNIKGKGGMFSGMFKKTPKVKDNASAEEDKMSLNSDLTASNDSLCDNSNTKEKGGVLSGFLKKFPKSTENTAADEDNLSTRRDISGSNDNLADGNNTREKPDGMLSGIFRRSPKPAVRFTTDTHPLTEHGEISGSNDSLSEIDSTKDNRSVHKGLSASCDSLSENNAAKEAIVEEPVEMQELPPLQENTVEVEQVEMAAFPTEGNPLEMEDDEGLMEWWRQVEGWNEWNETTHFNEDEEEEALEAASDRVFMAARLFVSLFNQRGASLQQRILELLAVADGVDNFHKKTVSAAVGGGVASVVGSVATITGLILAPFTFGTSIIVTAVGIGVATAGSISSATANITDTVHAKMDRKKVEKMIQGYQEEIKDIRECLEFVQEGIDTLQEWNFEKYSESVAKKHLSHNIKHVMKEGGRAGKALMINTDKLISTVQVLSVAGGAAKAAQAISVTTGVMSALFLALDVFFLAKDSHELRKGAKTQFASKIRDVCKELQDGLLELNKVKTQLQKTMDGIELEEYEEEAEVEEEVEDDEDDLVSDPVKLAQLEQELDELEEKLDKETRPEQKPVKNKSGESERSGKISTSCFFASSRSANTSSNATDLSFELSGNSTGYIALGLAASQSMPASIVFVCGNDNTSFFFRTASNSNATAGLEVTNSPNVDSIQNLINGSLIQCTFTARNLSSTSFSLTLFEGTTNAVIALFSILTLRMLC</sequence>
<organism evidence="3 4">
    <name type="scientific">Chanos chanos</name>
    <name type="common">Milkfish</name>
    <name type="synonym">Mugil chanos</name>
    <dbReference type="NCBI Taxonomy" id="29144"/>
    <lineage>
        <taxon>Eukaryota</taxon>
        <taxon>Metazoa</taxon>
        <taxon>Chordata</taxon>
        <taxon>Craniata</taxon>
        <taxon>Vertebrata</taxon>
        <taxon>Euteleostomi</taxon>
        <taxon>Actinopterygii</taxon>
        <taxon>Neopterygii</taxon>
        <taxon>Teleostei</taxon>
        <taxon>Ostariophysi</taxon>
        <taxon>Gonorynchiformes</taxon>
        <taxon>Chanidae</taxon>
        <taxon>Chanos</taxon>
    </lineage>
</organism>
<dbReference type="GO" id="GO:0006869">
    <property type="term" value="P:lipid transport"/>
    <property type="evidence" value="ECO:0007669"/>
    <property type="project" value="InterPro"/>
</dbReference>
<dbReference type="GO" id="GO:0005576">
    <property type="term" value="C:extracellular region"/>
    <property type="evidence" value="ECO:0007669"/>
    <property type="project" value="InterPro"/>
</dbReference>
<feature type="region of interest" description="Disordered" evidence="2">
    <location>
        <begin position="649"/>
        <end position="673"/>
    </location>
</feature>
<dbReference type="PANTHER" id="PTHR14096:SF34">
    <property type="entry name" value="APOLIPOPROTEIN L3-LIKE-RELATED"/>
    <property type="match status" value="1"/>
</dbReference>
<dbReference type="CTD" id="560271"/>
<feature type="region of interest" description="Disordered" evidence="2">
    <location>
        <begin position="162"/>
        <end position="205"/>
    </location>
</feature>
<dbReference type="InParanoid" id="A0A6J2VGQ5"/>
<comment type="similarity">
    <text evidence="1">Belongs to the apolipoprotein L family.</text>
</comment>